<dbReference type="AlphaFoldDB" id="A0A9D2QCP9"/>
<organism evidence="2 3">
    <name type="scientific">Candidatus Corynebacterium faecigallinarum</name>
    <dbReference type="NCBI Taxonomy" id="2838528"/>
    <lineage>
        <taxon>Bacteria</taxon>
        <taxon>Bacillati</taxon>
        <taxon>Actinomycetota</taxon>
        <taxon>Actinomycetes</taxon>
        <taxon>Mycobacteriales</taxon>
        <taxon>Corynebacteriaceae</taxon>
        <taxon>Corynebacterium</taxon>
    </lineage>
</organism>
<dbReference type="NCBIfam" id="TIGR03848">
    <property type="entry name" value="MSMEG_4193"/>
    <property type="match status" value="1"/>
</dbReference>
<reference evidence="2" key="2">
    <citation type="submission" date="2021-04" db="EMBL/GenBank/DDBJ databases">
        <authorList>
            <person name="Gilroy R."/>
        </authorList>
    </citation>
    <scope>NUCLEOTIDE SEQUENCE</scope>
    <source>
        <strain evidence="2">ChiHjej13B12-4958</strain>
    </source>
</reference>
<dbReference type="InterPro" id="IPR013078">
    <property type="entry name" value="His_Pase_superF_clade-1"/>
</dbReference>
<dbReference type="SMART" id="SM00855">
    <property type="entry name" value="PGAM"/>
    <property type="match status" value="1"/>
</dbReference>
<reference evidence="2" key="1">
    <citation type="journal article" date="2021" name="PeerJ">
        <title>Extensive microbial diversity within the chicken gut microbiome revealed by metagenomics and culture.</title>
        <authorList>
            <person name="Gilroy R."/>
            <person name="Ravi A."/>
            <person name="Getino M."/>
            <person name="Pursley I."/>
            <person name="Horton D.L."/>
            <person name="Alikhan N.F."/>
            <person name="Baker D."/>
            <person name="Gharbi K."/>
            <person name="Hall N."/>
            <person name="Watson M."/>
            <person name="Adriaenssens E.M."/>
            <person name="Foster-Nyarko E."/>
            <person name="Jarju S."/>
            <person name="Secka A."/>
            <person name="Antonio M."/>
            <person name="Oren A."/>
            <person name="Chaudhuri R.R."/>
            <person name="La Ragione R."/>
            <person name="Hildebrand F."/>
            <person name="Pallen M.J."/>
        </authorList>
    </citation>
    <scope>NUCLEOTIDE SEQUENCE</scope>
    <source>
        <strain evidence="2">ChiHjej13B12-4958</strain>
    </source>
</reference>
<evidence type="ECO:0000313" key="3">
    <source>
        <dbReference type="Proteomes" id="UP000823858"/>
    </source>
</evidence>
<dbReference type="Proteomes" id="UP000823858">
    <property type="component" value="Unassembled WGS sequence"/>
</dbReference>
<dbReference type="EMBL" id="DWVP01000014">
    <property type="protein sequence ID" value="HJC85126.1"/>
    <property type="molecule type" value="Genomic_DNA"/>
</dbReference>
<dbReference type="SUPFAM" id="SSF53254">
    <property type="entry name" value="Phosphoglycerate mutase-like"/>
    <property type="match status" value="1"/>
</dbReference>
<proteinExistence type="predicted"/>
<dbReference type="Gene3D" id="3.40.50.1240">
    <property type="entry name" value="Phosphoglycerate mutase-like"/>
    <property type="match status" value="1"/>
</dbReference>
<protein>
    <submittedName>
        <fullName evidence="2">MSMEG_4193 family putative phosphomutase</fullName>
    </submittedName>
</protein>
<accession>A0A9D2QCP9</accession>
<evidence type="ECO:0000313" key="2">
    <source>
        <dbReference type="EMBL" id="HJC85126.1"/>
    </source>
</evidence>
<gene>
    <name evidence="2" type="ORF">H9751_06225</name>
</gene>
<dbReference type="Pfam" id="PF00300">
    <property type="entry name" value="His_Phos_1"/>
    <property type="match status" value="1"/>
</dbReference>
<dbReference type="PANTHER" id="PTHR48100:SF2">
    <property type="entry name" value="CONSERVED PROTEIN"/>
    <property type="match status" value="1"/>
</dbReference>
<dbReference type="CDD" id="cd07067">
    <property type="entry name" value="HP_PGM_like"/>
    <property type="match status" value="1"/>
</dbReference>
<dbReference type="GO" id="GO:0016791">
    <property type="term" value="F:phosphatase activity"/>
    <property type="evidence" value="ECO:0007669"/>
    <property type="project" value="TreeGrafter"/>
</dbReference>
<dbReference type="GO" id="GO:0005737">
    <property type="term" value="C:cytoplasm"/>
    <property type="evidence" value="ECO:0007669"/>
    <property type="project" value="TreeGrafter"/>
</dbReference>
<feature type="region of interest" description="Disordered" evidence="1">
    <location>
        <begin position="226"/>
        <end position="249"/>
    </location>
</feature>
<sequence length="249" mass="26165">MATVILVRHGRSTANTAGVLAGRTPGVLLDDKGLDQAGRTAERLAAVPLARIVTSPLERTRQSADAILAHQDIPTSTASADNTATEITVEDGITECDYGDWQNRKLSELAKEPLWKTVLGEPSAAVFPGGESLPAMQARAVEAIRRHDTEVTETHGTHAVWAAVSHGDIIKSLIADAYGMPLDNFQRIHADPASVTVIHYGSSGSEGPNSTQVFTVNSSAGDLSWLRPAASSDSTDVPTDDRIGGGAGH</sequence>
<name>A0A9D2QCP9_9CORY</name>
<dbReference type="InterPro" id="IPR022492">
    <property type="entry name" value="Phosphomutase_MSMEG4193_put"/>
</dbReference>
<comment type="caution">
    <text evidence="2">The sequence shown here is derived from an EMBL/GenBank/DDBJ whole genome shotgun (WGS) entry which is preliminary data.</text>
</comment>
<dbReference type="InterPro" id="IPR050275">
    <property type="entry name" value="PGM_Phosphatase"/>
</dbReference>
<dbReference type="InterPro" id="IPR029033">
    <property type="entry name" value="His_PPase_superfam"/>
</dbReference>
<evidence type="ECO:0000256" key="1">
    <source>
        <dbReference type="SAM" id="MobiDB-lite"/>
    </source>
</evidence>
<dbReference type="PANTHER" id="PTHR48100">
    <property type="entry name" value="BROAD-SPECIFICITY PHOSPHATASE YOR283W-RELATED"/>
    <property type="match status" value="1"/>
</dbReference>